<evidence type="ECO:0000313" key="1">
    <source>
        <dbReference type="EMBL" id="KAL3686016.1"/>
    </source>
</evidence>
<dbReference type="SUPFAM" id="SSF81383">
    <property type="entry name" value="F-box domain"/>
    <property type="match status" value="1"/>
</dbReference>
<dbReference type="PANTHER" id="PTHR31672:SF13">
    <property type="entry name" value="F-BOX PROTEIN CPR30-LIKE"/>
    <property type="match status" value="1"/>
</dbReference>
<dbReference type="AlphaFoldDB" id="A0ABD3H577"/>
<dbReference type="EMBL" id="JBJQOH010000006">
    <property type="protein sequence ID" value="KAL3686016.1"/>
    <property type="molecule type" value="Genomic_DNA"/>
</dbReference>
<reference evidence="1 2" key="1">
    <citation type="submission" date="2024-09" db="EMBL/GenBank/DDBJ databases">
        <title>Chromosome-scale assembly of Riccia sorocarpa.</title>
        <authorList>
            <person name="Paukszto L."/>
        </authorList>
    </citation>
    <scope>NUCLEOTIDE SEQUENCE [LARGE SCALE GENOMIC DNA]</scope>
    <source>
        <strain evidence="1">LP-2024</strain>
        <tissue evidence="1">Aerial parts of the thallus</tissue>
    </source>
</reference>
<proteinExistence type="predicted"/>
<evidence type="ECO:0000313" key="2">
    <source>
        <dbReference type="Proteomes" id="UP001633002"/>
    </source>
</evidence>
<dbReference type="InterPro" id="IPR050796">
    <property type="entry name" value="SCF_F-box_component"/>
</dbReference>
<comment type="caution">
    <text evidence="1">The sequence shown here is derived from an EMBL/GenBank/DDBJ whole genome shotgun (WGS) entry which is preliminary data.</text>
</comment>
<dbReference type="InterPro" id="IPR036047">
    <property type="entry name" value="F-box-like_dom_sf"/>
</dbReference>
<name>A0ABD3H577_9MARC</name>
<keyword evidence="2" id="KW-1185">Reference proteome</keyword>
<protein>
    <recommendedName>
        <fullName evidence="3">F-box domain-containing protein</fullName>
    </recommendedName>
</protein>
<gene>
    <name evidence="1" type="ORF">R1sor_004038</name>
</gene>
<organism evidence="1 2">
    <name type="scientific">Riccia sorocarpa</name>
    <dbReference type="NCBI Taxonomy" id="122646"/>
    <lineage>
        <taxon>Eukaryota</taxon>
        <taxon>Viridiplantae</taxon>
        <taxon>Streptophyta</taxon>
        <taxon>Embryophyta</taxon>
        <taxon>Marchantiophyta</taxon>
        <taxon>Marchantiopsida</taxon>
        <taxon>Marchantiidae</taxon>
        <taxon>Marchantiales</taxon>
        <taxon>Ricciaceae</taxon>
        <taxon>Riccia</taxon>
    </lineage>
</organism>
<dbReference type="Proteomes" id="UP001633002">
    <property type="component" value="Unassembled WGS sequence"/>
</dbReference>
<accession>A0ABD3H577</accession>
<dbReference type="PANTHER" id="PTHR31672">
    <property type="entry name" value="BNACNNG10540D PROTEIN"/>
    <property type="match status" value="1"/>
</dbReference>
<sequence length="492" mass="57077">MAPEVWRHLADHDEFLRLVLYRVDVLENPAMRGKLEPIAECLVVASDRHEMDSEIWKDLPNNEELLLQVLNHMSWSSIKGLRPVSKAWKDLLSERSTLTWSSVLRDRGFSAHPGLEWAEVRSSIVAGRSSTFNSKQRNQSLADPLCLLSTSKTTHHYAAVANFEIHRWCKLPPLQQLPFQRLEEFRITGAAEGMLLLEKKKPNWETDLYELDRFVLNPSTMDFVNLPPVPKNEHRILNSLRYPMIMTMGKNKFVRVVAVEFRTDVPGSRRRMSRILVWRQEASADGWRCLETDAPAVSSIGSKVRVSNAMFVDGDLFLHTEYRGTGTPDYRLIKCGRHAEIFGGLDSGSIRRAVLHFFQHRGKPKRLTGIWNSIDGSEEPNHRYNRRRPRYMKLCTLDQSKGIWLQESWIEIPIQIMRNRKVYETNGGPGVGNWRFSVKVEGDILCLCNHLEPEVFFLYNIVSQRSRVDYVKDFSNRNRDTREIFLWSPQDC</sequence>
<evidence type="ECO:0008006" key="3">
    <source>
        <dbReference type="Google" id="ProtNLM"/>
    </source>
</evidence>